<evidence type="ECO:0000256" key="2">
    <source>
        <dbReference type="ARBA" id="ARBA00005885"/>
    </source>
</evidence>
<feature type="compositionally biased region" description="Basic residues" evidence="5">
    <location>
        <begin position="418"/>
        <end position="427"/>
    </location>
</feature>
<reference evidence="8" key="1">
    <citation type="submission" date="2025-08" db="UniProtKB">
        <authorList>
            <consortium name="RefSeq"/>
        </authorList>
    </citation>
    <scope>IDENTIFICATION</scope>
    <source>
        <tissue evidence="8">Whole body</tissue>
    </source>
</reference>
<comment type="subcellular location">
    <subcellularLocation>
        <location evidence="1">Cytoplasm</location>
        <location evidence="1">Cytoskeleton</location>
    </subcellularLocation>
</comment>
<evidence type="ECO:0000313" key="7">
    <source>
        <dbReference type="Proteomes" id="UP000694925"/>
    </source>
</evidence>
<comment type="similarity">
    <text evidence="2">Belongs to the TPX2 family.</text>
</comment>
<keyword evidence="7" id="KW-1185">Reference proteome</keyword>
<feature type="region of interest" description="Disordered" evidence="5">
    <location>
        <begin position="283"/>
        <end position="312"/>
    </location>
</feature>
<evidence type="ECO:0000256" key="4">
    <source>
        <dbReference type="ARBA" id="ARBA00023212"/>
    </source>
</evidence>
<feature type="domain" description="TPX2 C-terminal" evidence="6">
    <location>
        <begin position="337"/>
        <end position="410"/>
    </location>
</feature>
<dbReference type="Proteomes" id="UP000694925">
    <property type="component" value="Unplaced"/>
</dbReference>
<evidence type="ECO:0000313" key="8">
    <source>
        <dbReference type="RefSeq" id="XP_026668916.1"/>
    </source>
</evidence>
<dbReference type="Pfam" id="PF06886">
    <property type="entry name" value="TPX2"/>
    <property type="match status" value="1"/>
</dbReference>
<dbReference type="GO" id="GO:0005856">
    <property type="term" value="C:cytoskeleton"/>
    <property type="evidence" value="ECO:0007669"/>
    <property type="project" value="UniProtKB-SubCell"/>
</dbReference>
<dbReference type="GeneID" id="108624410"/>
<sequence length="427" mass="49289">MMASNKENSQLTSVQDMKDSLKVPSRKLWNKKNMKMDTLDENWMKYRDANKWDMIASPQFVDFTNASDRGDSFFNKSGPIVTTPIPGIIKAAELNETDNTLIESFSKFALSESSVNRESPMTACETKKDRQKNISDIVKSPQVVEFNNSLDREPTFVSKSGPTVSTPLPNIITTEKLNDTLALSPVNRESSVSAYGNNKDRQENIKEQHEPLDMQVNPEAKPQIWDKIKKSQTAVVYPFTFDLRDKHKKEVKRQILKTVPENEKDFRVFRANPLPKYLKSRIANKENNDNNKQVINNRTEKSNKSDKTTKKTTELWKKPPFVPCSPKKNIGCPKPPVLHTAVRALQRKQFDKGLQERERQREQTREMEKAMKIRQEEDAIARLRKQTVFKAQPMPKYKMTLPKVKKRPLTDPASPVTLKRRRKLNDT</sequence>
<dbReference type="RefSeq" id="XP_026668916.1">
    <property type="nucleotide sequence ID" value="XM_026813115.1"/>
</dbReference>
<feature type="compositionally biased region" description="Basic and acidic residues" evidence="5">
    <location>
        <begin position="298"/>
        <end position="312"/>
    </location>
</feature>
<evidence type="ECO:0000256" key="3">
    <source>
        <dbReference type="ARBA" id="ARBA00022490"/>
    </source>
</evidence>
<dbReference type="KEGG" id="ccal:108624410"/>
<evidence type="ECO:0000259" key="6">
    <source>
        <dbReference type="Pfam" id="PF06886"/>
    </source>
</evidence>
<feature type="region of interest" description="Disordered" evidence="5">
    <location>
        <begin position="391"/>
        <end position="427"/>
    </location>
</feature>
<gene>
    <name evidence="8" type="primary">LOC108624410</name>
</gene>
<accession>A0AAJ7WAA8</accession>
<name>A0AAJ7WAA8_9HYME</name>
<evidence type="ECO:0000256" key="1">
    <source>
        <dbReference type="ARBA" id="ARBA00004245"/>
    </source>
</evidence>
<dbReference type="InterPro" id="IPR027329">
    <property type="entry name" value="TPX2_C"/>
</dbReference>
<organism evidence="7 8">
    <name type="scientific">Ceratina calcarata</name>
    <dbReference type="NCBI Taxonomy" id="156304"/>
    <lineage>
        <taxon>Eukaryota</taxon>
        <taxon>Metazoa</taxon>
        <taxon>Ecdysozoa</taxon>
        <taxon>Arthropoda</taxon>
        <taxon>Hexapoda</taxon>
        <taxon>Insecta</taxon>
        <taxon>Pterygota</taxon>
        <taxon>Neoptera</taxon>
        <taxon>Endopterygota</taxon>
        <taxon>Hymenoptera</taxon>
        <taxon>Apocrita</taxon>
        <taxon>Aculeata</taxon>
        <taxon>Apoidea</taxon>
        <taxon>Anthophila</taxon>
        <taxon>Apidae</taxon>
        <taxon>Ceratina</taxon>
        <taxon>Zadontomerus</taxon>
    </lineage>
</organism>
<dbReference type="AlphaFoldDB" id="A0AAJ7WAA8"/>
<evidence type="ECO:0000256" key="5">
    <source>
        <dbReference type="SAM" id="MobiDB-lite"/>
    </source>
</evidence>
<keyword evidence="3" id="KW-0963">Cytoplasm</keyword>
<keyword evidence="4" id="KW-0206">Cytoskeleton</keyword>
<protein>
    <submittedName>
        <fullName evidence="8">Targeting protein for Xklp2-like isoform X1</fullName>
    </submittedName>
</protein>
<proteinExistence type="inferred from homology"/>